<evidence type="ECO:0000256" key="1">
    <source>
        <dbReference type="ARBA" id="ARBA00023015"/>
    </source>
</evidence>
<reference evidence="5" key="1">
    <citation type="journal article" date="2019" name="Int. J. Syst. Evol. Microbiol.">
        <title>The Global Catalogue of Microorganisms (GCM) 10K type strain sequencing project: providing services to taxonomists for standard genome sequencing and annotation.</title>
        <authorList>
            <consortium name="The Broad Institute Genomics Platform"/>
            <consortium name="The Broad Institute Genome Sequencing Center for Infectious Disease"/>
            <person name="Wu L."/>
            <person name="Ma J."/>
        </authorList>
    </citation>
    <scope>NUCLEOTIDE SEQUENCE [LARGE SCALE GENOMIC DNA]</scope>
    <source>
        <strain evidence="5">CCM 8934</strain>
    </source>
</reference>
<keyword evidence="2" id="KW-0804">Transcription</keyword>
<dbReference type="EMBL" id="JBHSSB010000032">
    <property type="protein sequence ID" value="MFC6295907.1"/>
    <property type="molecule type" value="Genomic_DNA"/>
</dbReference>
<evidence type="ECO:0000259" key="3">
    <source>
        <dbReference type="Pfam" id="PF09860"/>
    </source>
</evidence>
<evidence type="ECO:0000256" key="2">
    <source>
        <dbReference type="ARBA" id="ARBA00023163"/>
    </source>
</evidence>
<keyword evidence="5" id="KW-1185">Reference proteome</keyword>
<dbReference type="InterPro" id="IPR018656">
    <property type="entry name" value="DUF2087"/>
</dbReference>
<comment type="caution">
    <text evidence="4">The sequence shown here is derived from an EMBL/GenBank/DDBJ whole genome shotgun (WGS) entry which is preliminary data.</text>
</comment>
<dbReference type="Proteomes" id="UP001596227">
    <property type="component" value="Unassembled WGS sequence"/>
</dbReference>
<accession>A0ABW1UKW0</accession>
<name>A0ABW1UKW0_9LACO</name>
<keyword evidence="1" id="KW-0805">Transcription regulation</keyword>
<dbReference type="InterPro" id="IPR016032">
    <property type="entry name" value="Sig_transdc_resp-reg_C-effctor"/>
</dbReference>
<organism evidence="4 5">
    <name type="scientific">Lactiplantibacillus daoliensis</name>
    <dbReference type="NCBI Taxonomy" id="2559916"/>
    <lineage>
        <taxon>Bacteria</taxon>
        <taxon>Bacillati</taxon>
        <taxon>Bacillota</taxon>
        <taxon>Bacilli</taxon>
        <taxon>Lactobacillales</taxon>
        <taxon>Lactobacillaceae</taxon>
        <taxon>Lactiplantibacillus</taxon>
    </lineage>
</organism>
<dbReference type="SUPFAM" id="SSF46894">
    <property type="entry name" value="C-terminal effector domain of the bipartite response regulators"/>
    <property type="match status" value="1"/>
</dbReference>
<sequence length="242" mass="28165">MNLANLSLTDLKNGWHSTETGFACNYCQATWPQASSPQQRQEHLELVHGGNQAQLLHLKSRYNTLTPKQQDLLTAFASGIKDQELADQLQVAAATIRHQKFTFREKAKQAKLYLATYESVFAHPDSSDQLIEPPAQATMLDDRWLITEDEIAQTLQHYFNFDQEPIRLKRWPQKQKTIIIVLTRIITEIPIEQPLTEPEINSFLKPVYFDYVTVRRYLVDYGFLQRSADGREYRRPNDNRKD</sequence>
<evidence type="ECO:0000313" key="5">
    <source>
        <dbReference type="Proteomes" id="UP001596227"/>
    </source>
</evidence>
<dbReference type="Pfam" id="PF09860">
    <property type="entry name" value="DUF2087"/>
    <property type="match status" value="1"/>
</dbReference>
<dbReference type="InterPro" id="IPR036388">
    <property type="entry name" value="WH-like_DNA-bd_sf"/>
</dbReference>
<dbReference type="Gene3D" id="1.10.10.10">
    <property type="entry name" value="Winged helix-like DNA-binding domain superfamily/Winged helix DNA-binding domain"/>
    <property type="match status" value="1"/>
</dbReference>
<proteinExistence type="predicted"/>
<gene>
    <name evidence="4" type="ORF">ACFQH1_11905</name>
</gene>
<dbReference type="RefSeq" id="WP_137607083.1">
    <property type="nucleotide sequence ID" value="NZ_BJDH01000004.1"/>
</dbReference>
<evidence type="ECO:0000313" key="4">
    <source>
        <dbReference type="EMBL" id="MFC6295907.1"/>
    </source>
</evidence>
<feature type="domain" description="DUF2087" evidence="3">
    <location>
        <begin position="167"/>
        <end position="235"/>
    </location>
</feature>
<protein>
    <submittedName>
        <fullName evidence="4">DUF2087 domain-containing protein</fullName>
    </submittedName>
</protein>